<reference evidence="2" key="1">
    <citation type="submission" date="2018-06" db="EMBL/GenBank/DDBJ databases">
        <authorList>
            <person name="Khan S.A."/>
        </authorList>
    </citation>
    <scope>NUCLEOTIDE SEQUENCE [LARGE SCALE GENOMIC DNA]</scope>
    <source>
        <strain evidence="2">DB-1506</strain>
    </source>
</reference>
<keyword evidence="2" id="KW-1185">Reference proteome</keyword>
<name>A0A327M365_9PROT</name>
<dbReference type="RefSeq" id="WP_111471504.1">
    <property type="nucleotide sequence ID" value="NZ_QLIX01000018.1"/>
</dbReference>
<evidence type="ECO:0000313" key="2">
    <source>
        <dbReference type="Proteomes" id="UP000249065"/>
    </source>
</evidence>
<evidence type="ECO:0000313" key="1">
    <source>
        <dbReference type="EMBL" id="RAI57350.1"/>
    </source>
</evidence>
<accession>A0A327M365</accession>
<dbReference type="OrthoDB" id="7276308at2"/>
<organism evidence="1 2">
    <name type="scientific">Roseicella frigidaeris</name>
    <dbReference type="NCBI Taxonomy" id="2230885"/>
    <lineage>
        <taxon>Bacteria</taxon>
        <taxon>Pseudomonadati</taxon>
        <taxon>Pseudomonadota</taxon>
        <taxon>Alphaproteobacteria</taxon>
        <taxon>Acetobacterales</taxon>
        <taxon>Roseomonadaceae</taxon>
        <taxon>Roseicella</taxon>
    </lineage>
</organism>
<protein>
    <submittedName>
        <fullName evidence="1">Uncharacterized protein</fullName>
    </submittedName>
</protein>
<proteinExistence type="predicted"/>
<dbReference type="AlphaFoldDB" id="A0A327M365"/>
<dbReference type="Proteomes" id="UP000249065">
    <property type="component" value="Unassembled WGS sequence"/>
</dbReference>
<dbReference type="EMBL" id="QLIX01000018">
    <property type="protein sequence ID" value="RAI57350.1"/>
    <property type="molecule type" value="Genomic_DNA"/>
</dbReference>
<sequence>MFKHLVVATNLHPGQPHYFVGYKDDGEYTEVIWTNDSWQARWFDAPDAQTEAKLLAMLCPTYRIEAQQVSNAGAAGG</sequence>
<comment type="caution">
    <text evidence="1">The sequence shown here is derived from an EMBL/GenBank/DDBJ whole genome shotgun (WGS) entry which is preliminary data.</text>
</comment>
<gene>
    <name evidence="1" type="ORF">DOO78_19295</name>
</gene>